<dbReference type="AlphaFoldDB" id="A0A1M5B4T8"/>
<name>A0A1M5B4T8_9FIRM</name>
<organism evidence="2 3">
    <name type="scientific">Desulforamulus putei DSM 12395</name>
    <dbReference type="NCBI Taxonomy" id="1121429"/>
    <lineage>
        <taxon>Bacteria</taxon>
        <taxon>Bacillati</taxon>
        <taxon>Bacillota</taxon>
        <taxon>Clostridia</taxon>
        <taxon>Eubacteriales</taxon>
        <taxon>Peptococcaceae</taxon>
        <taxon>Desulforamulus</taxon>
    </lineage>
</organism>
<dbReference type="PIRSF" id="PIRSF000390">
    <property type="entry name" value="PLP_StrS"/>
    <property type="match status" value="1"/>
</dbReference>
<dbReference type="InterPro" id="IPR000653">
    <property type="entry name" value="DegT/StrS_aminotransferase"/>
</dbReference>
<dbReference type="PANTHER" id="PTHR30244">
    <property type="entry name" value="TRANSAMINASE"/>
    <property type="match status" value="1"/>
</dbReference>
<dbReference type="InterPro" id="IPR015421">
    <property type="entry name" value="PyrdxlP-dep_Trfase_major"/>
</dbReference>
<dbReference type="RefSeq" id="WP_073239698.1">
    <property type="nucleotide sequence ID" value="NZ_FQUY01000020.1"/>
</dbReference>
<dbReference type="Proteomes" id="UP000184148">
    <property type="component" value="Unassembled WGS sequence"/>
</dbReference>
<dbReference type="PANTHER" id="PTHR30244:SF34">
    <property type="entry name" value="DTDP-4-AMINO-4,6-DIDEOXYGALACTOSE TRANSAMINASE"/>
    <property type="match status" value="1"/>
</dbReference>
<evidence type="ECO:0000313" key="2">
    <source>
        <dbReference type="EMBL" id="SHF37465.1"/>
    </source>
</evidence>
<protein>
    <submittedName>
        <fullName evidence="2">dTDP-4-amino-4,6-dideoxygalactose transaminase</fullName>
    </submittedName>
</protein>
<sequence length="368" mass="41105">MNNREQKVREFETAFANYIGAKYAVAVANSTAALHAALYAAGVSHKDEVILSPLAHPEVAHAIRYLDGVPIYTDVDPQTGCLDPAAVKWRISDNTKAVIATHYAGQPCDMEGFKKLIEGKDIVLIEDASQALGATYKGLKIGTVSPLTVFDFSHPQGVCTELGGMVVTNSEEYYHWLTLFRDTGMKLDKEALVKDEGPWHFEAQEIGFNYRMTSMQAEIGLRQLQEANLMQARRREMAAAYYEALKGEEGLELPLQWGFGEPAWYSFPILLKGQELVARRRQIVEKLLEQGIPVGVQFYPIYLHPIYLWQGHPDICTIEGPLCPQAEVYYSRVINLPTFPNYDDQMMIKTVRLLKEALAAGKTSGTGL</sequence>
<proteinExistence type="inferred from homology"/>
<reference evidence="3" key="1">
    <citation type="submission" date="2016-11" db="EMBL/GenBank/DDBJ databases">
        <authorList>
            <person name="Varghese N."/>
            <person name="Submissions S."/>
        </authorList>
    </citation>
    <scope>NUCLEOTIDE SEQUENCE [LARGE SCALE GENOMIC DNA]</scope>
    <source>
        <strain evidence="3">DSM 12395</strain>
    </source>
</reference>
<evidence type="ECO:0000313" key="3">
    <source>
        <dbReference type="Proteomes" id="UP000184148"/>
    </source>
</evidence>
<dbReference type="STRING" id="1121429.SAMN02745133_02480"/>
<comment type="similarity">
    <text evidence="1">Belongs to the DegT/DnrJ/EryC1 family.</text>
</comment>
<gene>
    <name evidence="2" type="ORF">SAMN02745133_02480</name>
</gene>
<dbReference type="OrthoDB" id="9810913at2"/>
<keyword evidence="1" id="KW-0663">Pyridoxal phosphate</keyword>
<dbReference type="GO" id="GO:0008483">
    <property type="term" value="F:transaminase activity"/>
    <property type="evidence" value="ECO:0007669"/>
    <property type="project" value="TreeGrafter"/>
</dbReference>
<dbReference type="Gene3D" id="3.90.1150.10">
    <property type="entry name" value="Aspartate Aminotransferase, domain 1"/>
    <property type="match status" value="1"/>
</dbReference>
<evidence type="ECO:0000256" key="1">
    <source>
        <dbReference type="RuleBase" id="RU004508"/>
    </source>
</evidence>
<dbReference type="InterPro" id="IPR015422">
    <property type="entry name" value="PyrdxlP-dep_Trfase_small"/>
</dbReference>
<dbReference type="Gene3D" id="3.40.640.10">
    <property type="entry name" value="Type I PLP-dependent aspartate aminotransferase-like (Major domain)"/>
    <property type="match status" value="1"/>
</dbReference>
<dbReference type="EMBL" id="FQUY01000020">
    <property type="protein sequence ID" value="SHF37465.1"/>
    <property type="molecule type" value="Genomic_DNA"/>
</dbReference>
<dbReference type="InterPro" id="IPR015424">
    <property type="entry name" value="PyrdxlP-dep_Trfase"/>
</dbReference>
<keyword evidence="3" id="KW-1185">Reference proteome</keyword>
<dbReference type="CDD" id="cd00616">
    <property type="entry name" value="AHBA_syn"/>
    <property type="match status" value="1"/>
</dbReference>
<accession>A0A1M5B4T8</accession>
<dbReference type="GO" id="GO:0030170">
    <property type="term" value="F:pyridoxal phosphate binding"/>
    <property type="evidence" value="ECO:0007669"/>
    <property type="project" value="TreeGrafter"/>
</dbReference>
<dbReference type="Pfam" id="PF01041">
    <property type="entry name" value="DegT_DnrJ_EryC1"/>
    <property type="match status" value="1"/>
</dbReference>
<dbReference type="GO" id="GO:0000271">
    <property type="term" value="P:polysaccharide biosynthetic process"/>
    <property type="evidence" value="ECO:0007669"/>
    <property type="project" value="TreeGrafter"/>
</dbReference>
<dbReference type="SUPFAM" id="SSF53383">
    <property type="entry name" value="PLP-dependent transferases"/>
    <property type="match status" value="1"/>
</dbReference>